<organism evidence="1">
    <name type="scientific">Picea sitchensis</name>
    <name type="common">Sitka spruce</name>
    <name type="synonym">Pinus sitchensis</name>
    <dbReference type="NCBI Taxonomy" id="3332"/>
    <lineage>
        <taxon>Eukaryota</taxon>
        <taxon>Viridiplantae</taxon>
        <taxon>Streptophyta</taxon>
        <taxon>Embryophyta</taxon>
        <taxon>Tracheophyta</taxon>
        <taxon>Spermatophyta</taxon>
        <taxon>Pinopsida</taxon>
        <taxon>Pinidae</taxon>
        <taxon>Conifers I</taxon>
        <taxon>Pinales</taxon>
        <taxon>Pinaceae</taxon>
        <taxon>Picea</taxon>
    </lineage>
</organism>
<protein>
    <submittedName>
        <fullName evidence="1">Uncharacterized protein</fullName>
    </submittedName>
</protein>
<keyword evidence="1" id="KW-0496">Mitochondrion</keyword>
<dbReference type="EMBL" id="MK697702">
    <property type="protein sequence ID" value="QHR91779.1"/>
    <property type="molecule type" value="Genomic_DNA"/>
</dbReference>
<evidence type="ECO:0000313" key="1">
    <source>
        <dbReference type="EMBL" id="QHR91779.1"/>
    </source>
</evidence>
<geneLocation type="mitochondrion" evidence="1"/>
<sequence>MNEKRQFRCPMWLASQMKAKDFMLMGLLQPPCNLLFCHFSRVTKLCHDTIYLLFLICFTQILISNTGNRGVR</sequence>
<reference evidence="1" key="1">
    <citation type="submission" date="2019-03" db="EMBL/GenBank/DDBJ databases">
        <title>Largest Complete Mitochondrial Genome of a Gymnosperm, Sitka Spruce (Picea sitchensis), Indicates Complex Physical Structure.</title>
        <authorList>
            <person name="Jackman S.D."/>
            <person name="Coombe L."/>
            <person name="Warren R."/>
            <person name="Kirk H."/>
            <person name="Trinh E."/>
            <person name="McLeod T."/>
            <person name="Pleasance S."/>
            <person name="Pandoh P."/>
            <person name="Zhao Y."/>
            <person name="Coope R."/>
            <person name="Bousquet J."/>
            <person name="Bohlmann J.C."/>
            <person name="Jones S.J.M."/>
            <person name="Birol I."/>
        </authorList>
    </citation>
    <scope>NUCLEOTIDE SEQUENCE</scope>
    <source>
        <strain evidence="1">Q903</strain>
    </source>
</reference>
<accession>A0A6B9XST9</accession>
<gene>
    <name evidence="1" type="primary">orf05847</name>
    <name evidence="1" type="ORF">Q903MT_gene5815</name>
</gene>
<dbReference type="AlphaFoldDB" id="A0A6B9XST9"/>
<name>A0A6B9XST9_PICSI</name>
<proteinExistence type="predicted"/>